<dbReference type="Proteomes" id="UP000181997">
    <property type="component" value="Unassembled WGS sequence"/>
</dbReference>
<name>A0A1C4CUH2_9BACI</name>
<dbReference type="PROSITE" id="PS51071">
    <property type="entry name" value="HTH_RPIR"/>
    <property type="match status" value="1"/>
</dbReference>
<dbReference type="GO" id="GO:1901135">
    <property type="term" value="P:carbohydrate derivative metabolic process"/>
    <property type="evidence" value="ECO:0007669"/>
    <property type="project" value="InterPro"/>
</dbReference>
<dbReference type="Pfam" id="PF01418">
    <property type="entry name" value="HTH_6"/>
    <property type="match status" value="1"/>
</dbReference>
<feature type="domain" description="SIS" evidence="5">
    <location>
        <begin position="124"/>
        <end position="264"/>
    </location>
</feature>
<reference evidence="7" key="1">
    <citation type="submission" date="2016-08" db="EMBL/GenBank/DDBJ databases">
        <authorList>
            <person name="Varghese N."/>
            <person name="Submissions Spin"/>
        </authorList>
    </citation>
    <scope>NUCLEOTIDE SEQUENCE [LARGE SCALE GENOMIC DNA]</scope>
    <source>
        <strain evidence="7">SGD-1123</strain>
    </source>
</reference>
<dbReference type="PROSITE" id="PS51464">
    <property type="entry name" value="SIS"/>
    <property type="match status" value="1"/>
</dbReference>
<dbReference type="InterPro" id="IPR047640">
    <property type="entry name" value="RpiR-like"/>
</dbReference>
<sequence length="282" mass="31445">MVQGQTDKLNGMKPTMLIEQHKHTFTKSENKIYEYIIENTDKVIYHSLTELSEACEVAEATVLRFFRKLNFKGFQDFKFLLAQEISQTKQHTGEETFKEKIMNNIIQAITDSSELVQVEELKKAIDLIDQSDDVVIYGIGSSGIAGLDMQNRLMRIGKITTVITDSHTQIMRASSMNENTVLIAISLTGSTKDIVDAIETAKTNKATVIALTAYVKSPLTRYSDVVLLSSAKESPLDSGSLISKISQLYLIDLICTGLSMKNADQAETIKMKISDNLSIKLY</sequence>
<evidence type="ECO:0000256" key="1">
    <source>
        <dbReference type="ARBA" id="ARBA00023015"/>
    </source>
</evidence>
<accession>A0A1C4CUH2</accession>
<gene>
    <name evidence="6" type="ORF">GA0061094_3258</name>
</gene>
<dbReference type="InterPro" id="IPR001347">
    <property type="entry name" value="SIS_dom"/>
</dbReference>
<organism evidence="6 7">
    <name type="scientific">[Bacillus] enclensis</name>
    <dbReference type="NCBI Taxonomy" id="1402860"/>
    <lineage>
        <taxon>Bacteria</taxon>
        <taxon>Bacillati</taxon>
        <taxon>Bacillota</taxon>
        <taxon>Bacilli</taxon>
        <taxon>Bacillales</taxon>
        <taxon>Bacillaceae</taxon>
        <taxon>Rossellomorea</taxon>
    </lineage>
</organism>
<evidence type="ECO:0000259" key="5">
    <source>
        <dbReference type="PROSITE" id="PS51464"/>
    </source>
</evidence>
<evidence type="ECO:0000313" key="7">
    <source>
        <dbReference type="Proteomes" id="UP000181997"/>
    </source>
</evidence>
<dbReference type="Gene3D" id="1.10.10.10">
    <property type="entry name" value="Winged helix-like DNA-binding domain superfamily/Winged helix DNA-binding domain"/>
    <property type="match status" value="1"/>
</dbReference>
<dbReference type="PANTHER" id="PTHR30514:SF1">
    <property type="entry name" value="HTH-TYPE TRANSCRIPTIONAL REGULATOR HEXR-RELATED"/>
    <property type="match status" value="1"/>
</dbReference>
<keyword evidence="7" id="KW-1185">Reference proteome</keyword>
<evidence type="ECO:0000256" key="2">
    <source>
        <dbReference type="ARBA" id="ARBA00023125"/>
    </source>
</evidence>
<dbReference type="SUPFAM" id="SSF46689">
    <property type="entry name" value="Homeodomain-like"/>
    <property type="match status" value="1"/>
</dbReference>
<evidence type="ECO:0000256" key="3">
    <source>
        <dbReference type="ARBA" id="ARBA00023163"/>
    </source>
</evidence>
<keyword evidence="2" id="KW-0238">DNA-binding</keyword>
<dbReference type="CDD" id="cd05013">
    <property type="entry name" value="SIS_RpiR"/>
    <property type="match status" value="1"/>
</dbReference>
<dbReference type="InterPro" id="IPR036388">
    <property type="entry name" value="WH-like_DNA-bd_sf"/>
</dbReference>
<dbReference type="AlphaFoldDB" id="A0A1C4CUH2"/>
<dbReference type="InterPro" id="IPR000281">
    <property type="entry name" value="HTH_RpiR"/>
</dbReference>
<keyword evidence="3" id="KW-0804">Transcription</keyword>
<protein>
    <submittedName>
        <fullName evidence="6">Transcriptional regulator, RpiR family</fullName>
    </submittedName>
</protein>
<dbReference type="Pfam" id="PF01380">
    <property type="entry name" value="SIS"/>
    <property type="match status" value="1"/>
</dbReference>
<dbReference type="EMBL" id="FMAU01000004">
    <property type="protein sequence ID" value="SCC22814.1"/>
    <property type="molecule type" value="Genomic_DNA"/>
</dbReference>
<feature type="domain" description="HTH rpiR-type" evidence="4">
    <location>
        <begin position="12"/>
        <end position="88"/>
    </location>
</feature>
<dbReference type="SUPFAM" id="SSF53697">
    <property type="entry name" value="SIS domain"/>
    <property type="match status" value="1"/>
</dbReference>
<dbReference type="InterPro" id="IPR035472">
    <property type="entry name" value="RpiR-like_SIS"/>
</dbReference>
<keyword evidence="1" id="KW-0805">Transcription regulation</keyword>
<dbReference type="InterPro" id="IPR009057">
    <property type="entry name" value="Homeodomain-like_sf"/>
</dbReference>
<dbReference type="GO" id="GO:0003677">
    <property type="term" value="F:DNA binding"/>
    <property type="evidence" value="ECO:0007669"/>
    <property type="project" value="UniProtKB-KW"/>
</dbReference>
<dbReference type="GO" id="GO:0097367">
    <property type="term" value="F:carbohydrate derivative binding"/>
    <property type="evidence" value="ECO:0007669"/>
    <property type="project" value="InterPro"/>
</dbReference>
<dbReference type="Gene3D" id="3.40.50.10490">
    <property type="entry name" value="Glucose-6-phosphate isomerase like protein, domain 1"/>
    <property type="match status" value="1"/>
</dbReference>
<evidence type="ECO:0000313" key="6">
    <source>
        <dbReference type="EMBL" id="SCC22814.1"/>
    </source>
</evidence>
<dbReference type="GO" id="GO:0003700">
    <property type="term" value="F:DNA-binding transcription factor activity"/>
    <property type="evidence" value="ECO:0007669"/>
    <property type="project" value="InterPro"/>
</dbReference>
<dbReference type="RefSeq" id="WP_176716107.1">
    <property type="nucleotide sequence ID" value="NZ_FMAU01000004.1"/>
</dbReference>
<proteinExistence type="predicted"/>
<dbReference type="InterPro" id="IPR046348">
    <property type="entry name" value="SIS_dom_sf"/>
</dbReference>
<evidence type="ECO:0000259" key="4">
    <source>
        <dbReference type="PROSITE" id="PS51071"/>
    </source>
</evidence>
<dbReference type="PANTHER" id="PTHR30514">
    <property type="entry name" value="GLUCOKINASE"/>
    <property type="match status" value="1"/>
</dbReference>